<evidence type="ECO:0000313" key="14">
    <source>
        <dbReference type="EMBL" id="MBB4119798.1"/>
    </source>
</evidence>
<keyword evidence="9 10" id="KW-0998">Cell outer membrane</keyword>
<proteinExistence type="inferred from homology"/>
<sequence length="1039" mass="114526">MKKTLGLHLLFAILLTTTQLLYANKKSVLAEQKELKNLIEELQYQFNEIEFIYNPNSFEGLLVNNYEIKASESLQINLHNLEKVAPISYKVNGKTVALRREDKTQSAQQYTITGTVVDEQQIPIPGVTILIKDTSLGTTTNMDGNFSIKVASFPVTLQISYIGYQSIIKTIESSATPLHFTMKTSTESLNEIVITGQGADVRKKRLPTKVTTIKSEDLEKIAAQRIDQQLAAQLPNAQINFTGGQAGATSIIRARGVNSAFLNSTPIIYLDGVRLDNLNTQAALGGTSQGAAMSAIADIPMDNIEKIEYINGGAATTLYGSDAANGVIQIFTKKGGEKGTHLTVSGETGVETPTADFLHFDKTKDLLLRNGAYQKYNLNLNGSSDKDFGYNFSTSFMNSSGVQIHDQNKNMKVDFSTGFKAKIAENFDYESSFLYVHNQYKRNRNGNQGGYTGLWFAEDGASKITGPGFNNRLDELTPEEFNEIKAFVDNAERLQDNQIIVNRFTTSQSFKYKPIENLFLKFTGGIDYRAQEQNVIETNEYLSATKGQEITDQGSIQNIQRNYLGLTLELTAQHTYETEDFSFISTVGGQFFRNKDHQILYSGTNIRDGALTISGAAVKDSDEYLSEVLNYGIYAQENIGYDDKLFLDLGIRGDRNPSFGSNIGTQFYPKAGLSYMMSSESWFTSNLISSLRFRGSYGIAGNLPPAYVHEKTIAFDGYLGNQAAMFGQIGNDNLKPEKTQTFEGGIDIALANNRVNFSVGYYKSLTKDALFYVTSAPSIGYNSASQIQNVGEIENYGLEISTQVTPIQTEDLSLSFNASFNTLHNEVINSNGAPAFSINGFSSRTLQTVVQEGHPIGFIRGNHGTFDENGVLEESTPQSYLGSTIPKVFGNLGTNFTYKNFNLFASASYQTGAYGANWDAQFRYLYGAAEGNIPAGEIEANERKNWLKFTNRFIEKTDFLKIRTIGATYTIKPKNKSIFKYMVLGLTAVNPLNFVSSSFDPEATISGAAQGQGGASTGGISYATYSAPRQFLFSFKVNF</sequence>
<keyword evidence="4 10" id="KW-0812">Transmembrane</keyword>
<feature type="domain" description="TonB-dependent receptor-like beta-barrel" evidence="12">
    <location>
        <begin position="438"/>
        <end position="915"/>
    </location>
</feature>
<reference evidence="14 15" key="1">
    <citation type="submission" date="2020-08" db="EMBL/GenBank/DDBJ databases">
        <title>Genomic Encyclopedia of Type Strains, Phase IV (KMG-IV): sequencing the most valuable type-strain genomes for metagenomic binning, comparative biology and taxonomic classification.</title>
        <authorList>
            <person name="Goeker M."/>
        </authorList>
    </citation>
    <scope>NUCLEOTIDE SEQUENCE [LARGE SCALE GENOMIC DNA]</scope>
    <source>
        <strain evidence="14 15">DSM 29568</strain>
    </source>
</reference>
<comment type="similarity">
    <text evidence="10 11">Belongs to the TonB-dependent receptor family.</text>
</comment>
<dbReference type="PANTHER" id="PTHR30069">
    <property type="entry name" value="TONB-DEPENDENT OUTER MEMBRANE RECEPTOR"/>
    <property type="match status" value="1"/>
</dbReference>
<dbReference type="RefSeq" id="WP_183478142.1">
    <property type="nucleotide sequence ID" value="NZ_JACIFO010000010.1"/>
</dbReference>
<dbReference type="Proteomes" id="UP000553034">
    <property type="component" value="Unassembled WGS sequence"/>
</dbReference>
<dbReference type="InterPro" id="IPR008969">
    <property type="entry name" value="CarboxyPept-like_regulatory"/>
</dbReference>
<organism evidence="14 15">
    <name type="scientific">Mesonia hippocampi</name>
    <dbReference type="NCBI Taxonomy" id="1628250"/>
    <lineage>
        <taxon>Bacteria</taxon>
        <taxon>Pseudomonadati</taxon>
        <taxon>Bacteroidota</taxon>
        <taxon>Flavobacteriia</taxon>
        <taxon>Flavobacteriales</taxon>
        <taxon>Flavobacteriaceae</taxon>
        <taxon>Mesonia</taxon>
    </lineage>
</organism>
<dbReference type="InterPro" id="IPR010917">
    <property type="entry name" value="TonB_rcpt_CS"/>
</dbReference>
<dbReference type="EMBL" id="JACIFO010000010">
    <property type="protein sequence ID" value="MBB4119798.1"/>
    <property type="molecule type" value="Genomic_DNA"/>
</dbReference>
<dbReference type="GO" id="GO:0015344">
    <property type="term" value="F:siderophore uptake transmembrane transporter activity"/>
    <property type="evidence" value="ECO:0007669"/>
    <property type="project" value="TreeGrafter"/>
</dbReference>
<keyword evidence="15" id="KW-1185">Reference proteome</keyword>
<dbReference type="Gene3D" id="2.60.40.1120">
    <property type="entry name" value="Carboxypeptidase-like, regulatory domain"/>
    <property type="match status" value="1"/>
</dbReference>
<keyword evidence="3 10" id="KW-1134">Transmembrane beta strand</keyword>
<dbReference type="SUPFAM" id="SSF49464">
    <property type="entry name" value="Carboxypeptidase regulatory domain-like"/>
    <property type="match status" value="1"/>
</dbReference>
<dbReference type="PANTHER" id="PTHR30069:SF29">
    <property type="entry name" value="HEMOGLOBIN AND HEMOGLOBIN-HAPTOGLOBIN-BINDING PROTEIN 1-RELATED"/>
    <property type="match status" value="1"/>
</dbReference>
<evidence type="ECO:0000256" key="4">
    <source>
        <dbReference type="ARBA" id="ARBA00022692"/>
    </source>
</evidence>
<accession>A0A840ENU0</accession>
<evidence type="ECO:0000256" key="3">
    <source>
        <dbReference type="ARBA" id="ARBA00022452"/>
    </source>
</evidence>
<dbReference type="Gene3D" id="2.40.170.20">
    <property type="entry name" value="TonB-dependent receptor, beta-barrel domain"/>
    <property type="match status" value="1"/>
</dbReference>
<keyword evidence="6 11" id="KW-0798">TonB box</keyword>
<comment type="caution">
    <text evidence="14">The sequence shown here is derived from an EMBL/GenBank/DDBJ whole genome shotgun (WGS) entry which is preliminary data.</text>
</comment>
<dbReference type="SUPFAM" id="SSF56935">
    <property type="entry name" value="Porins"/>
    <property type="match status" value="1"/>
</dbReference>
<evidence type="ECO:0000256" key="9">
    <source>
        <dbReference type="ARBA" id="ARBA00023237"/>
    </source>
</evidence>
<dbReference type="InterPro" id="IPR039426">
    <property type="entry name" value="TonB-dep_rcpt-like"/>
</dbReference>
<dbReference type="PROSITE" id="PS52016">
    <property type="entry name" value="TONB_DEPENDENT_REC_3"/>
    <property type="match status" value="1"/>
</dbReference>
<keyword evidence="8 14" id="KW-0675">Receptor</keyword>
<dbReference type="Pfam" id="PF00593">
    <property type="entry name" value="TonB_dep_Rec_b-barrel"/>
    <property type="match status" value="1"/>
</dbReference>
<feature type="domain" description="TonB-dependent receptor plug" evidence="13">
    <location>
        <begin position="203"/>
        <end position="327"/>
    </location>
</feature>
<keyword evidence="5" id="KW-0732">Signal</keyword>
<dbReference type="InterPro" id="IPR012910">
    <property type="entry name" value="Plug_dom"/>
</dbReference>
<dbReference type="AlphaFoldDB" id="A0A840ENU0"/>
<dbReference type="InterPro" id="IPR000531">
    <property type="entry name" value="Beta-barrel_TonB"/>
</dbReference>
<evidence type="ECO:0000313" key="15">
    <source>
        <dbReference type="Proteomes" id="UP000553034"/>
    </source>
</evidence>
<evidence type="ECO:0000256" key="10">
    <source>
        <dbReference type="PROSITE-ProRule" id="PRU01360"/>
    </source>
</evidence>
<name>A0A840ENU0_9FLAO</name>
<evidence type="ECO:0000256" key="2">
    <source>
        <dbReference type="ARBA" id="ARBA00022448"/>
    </source>
</evidence>
<evidence type="ECO:0000256" key="6">
    <source>
        <dbReference type="ARBA" id="ARBA00023077"/>
    </source>
</evidence>
<evidence type="ECO:0000256" key="7">
    <source>
        <dbReference type="ARBA" id="ARBA00023136"/>
    </source>
</evidence>
<dbReference type="Pfam" id="PF07715">
    <property type="entry name" value="Plug"/>
    <property type="match status" value="1"/>
</dbReference>
<dbReference type="Pfam" id="PF13715">
    <property type="entry name" value="CarbopepD_reg_2"/>
    <property type="match status" value="1"/>
</dbReference>
<comment type="subcellular location">
    <subcellularLocation>
        <location evidence="1 10">Cell outer membrane</location>
        <topology evidence="1 10">Multi-pass membrane protein</topology>
    </subcellularLocation>
</comment>
<evidence type="ECO:0000256" key="8">
    <source>
        <dbReference type="ARBA" id="ARBA00023170"/>
    </source>
</evidence>
<protein>
    <submittedName>
        <fullName evidence="14">Outer membrane receptor protein involved in Fe transport</fullName>
    </submittedName>
</protein>
<gene>
    <name evidence="14" type="ORF">GGR32_002104</name>
</gene>
<dbReference type="InterPro" id="IPR037066">
    <property type="entry name" value="Plug_dom_sf"/>
</dbReference>
<evidence type="ECO:0000256" key="5">
    <source>
        <dbReference type="ARBA" id="ARBA00022729"/>
    </source>
</evidence>
<evidence type="ECO:0000256" key="11">
    <source>
        <dbReference type="RuleBase" id="RU003357"/>
    </source>
</evidence>
<keyword evidence="2 10" id="KW-0813">Transport</keyword>
<dbReference type="InterPro" id="IPR036942">
    <property type="entry name" value="Beta-barrel_TonB_sf"/>
</dbReference>
<dbReference type="Gene3D" id="2.170.130.10">
    <property type="entry name" value="TonB-dependent receptor, plug domain"/>
    <property type="match status" value="1"/>
</dbReference>
<dbReference type="GO" id="GO:0009279">
    <property type="term" value="C:cell outer membrane"/>
    <property type="evidence" value="ECO:0007669"/>
    <property type="project" value="UniProtKB-SubCell"/>
</dbReference>
<dbReference type="PROSITE" id="PS01156">
    <property type="entry name" value="TONB_DEPENDENT_REC_2"/>
    <property type="match status" value="1"/>
</dbReference>
<keyword evidence="7 10" id="KW-0472">Membrane</keyword>
<evidence type="ECO:0000256" key="1">
    <source>
        <dbReference type="ARBA" id="ARBA00004571"/>
    </source>
</evidence>
<evidence type="ECO:0000259" key="13">
    <source>
        <dbReference type="Pfam" id="PF07715"/>
    </source>
</evidence>
<dbReference type="GO" id="GO:0044718">
    <property type="term" value="P:siderophore transmembrane transport"/>
    <property type="evidence" value="ECO:0007669"/>
    <property type="project" value="TreeGrafter"/>
</dbReference>
<evidence type="ECO:0000259" key="12">
    <source>
        <dbReference type="Pfam" id="PF00593"/>
    </source>
</evidence>